<dbReference type="EMBL" id="CP071520">
    <property type="protein sequence ID" value="QSX97830.1"/>
    <property type="molecule type" value="Genomic_DNA"/>
</dbReference>
<sequence length="390" mass="43016">MRRSLLPIKYSALSLLLSLPLCLSTAHAGENSNISAADRARAVRAAKAQPVKKVAGKPAAKKAPAKFDFEGEFVDYANWKEVRAFLDDMSAKHGFDRAELDTLIGKVRYVESTVQLMKPAPPGKPKNWQAYSSRFIEPVRINAGVKFWEENAEALARAEREYGVPAEIIVGIIGVETVYGRNTGRFRVLDALTTLAFSYPESPTRAARMEFFKGELENALLYARKDGIDPLTLLGSYAGAIGLPQFMPSSIMKYAVDFDGDSHIDLRNSTADAIGSVAHFLVEHGWRRDDPAISTYPVTVSASRAWEKFIGQGLQAKYRLAELQEAGVSAAPSTPQNMLFGLIDLQNGSEATEYHLATNNFFAITQYNRSYFYAMSVIDLGKAISQVRAR</sequence>
<accession>A0AAJ4MV69</accession>
<dbReference type="PANTHER" id="PTHR30163">
    <property type="entry name" value="MEMBRANE-BOUND LYTIC MUREIN TRANSGLYCOSYLASE B"/>
    <property type="match status" value="1"/>
</dbReference>
<dbReference type="PANTHER" id="PTHR30163:SF9">
    <property type="entry name" value="MEMBRANE-BOUND LYTIC MUREIN TRANSGLYCOSYLASE B"/>
    <property type="match status" value="1"/>
</dbReference>
<dbReference type="InterPro" id="IPR031304">
    <property type="entry name" value="SLT_2"/>
</dbReference>
<evidence type="ECO:0000313" key="5">
    <source>
        <dbReference type="Proteomes" id="UP000662821"/>
    </source>
</evidence>
<dbReference type="InterPro" id="IPR043426">
    <property type="entry name" value="MltB-like"/>
</dbReference>
<dbReference type="NCBIfam" id="TIGR02282">
    <property type="entry name" value="MltB"/>
    <property type="match status" value="1"/>
</dbReference>
<dbReference type="GO" id="GO:0009253">
    <property type="term" value="P:peptidoglycan catabolic process"/>
    <property type="evidence" value="ECO:0007669"/>
    <property type="project" value="TreeGrafter"/>
</dbReference>
<evidence type="ECO:0000259" key="3">
    <source>
        <dbReference type="Pfam" id="PF13406"/>
    </source>
</evidence>
<dbReference type="Gene3D" id="1.10.8.350">
    <property type="entry name" value="Bacterial muramidase"/>
    <property type="match status" value="1"/>
</dbReference>
<dbReference type="Gene3D" id="1.10.530.10">
    <property type="match status" value="1"/>
</dbReference>
<evidence type="ECO:0000256" key="1">
    <source>
        <dbReference type="PIRSR" id="PIRSR611757-1"/>
    </source>
</evidence>
<dbReference type="AlphaFoldDB" id="A0AAJ4MV69"/>
<keyword evidence="2" id="KW-0732">Signal</keyword>
<dbReference type="InterPro" id="IPR011757">
    <property type="entry name" value="Lytic_transglycosylase_MltB"/>
</dbReference>
<dbReference type="SUPFAM" id="SSF53955">
    <property type="entry name" value="Lysozyme-like"/>
    <property type="match status" value="1"/>
</dbReference>
<feature type="signal peptide" evidence="2">
    <location>
        <begin position="1"/>
        <end position="28"/>
    </location>
</feature>
<evidence type="ECO:0000313" key="4">
    <source>
        <dbReference type="EMBL" id="QSX97830.1"/>
    </source>
</evidence>
<dbReference type="InterPro" id="IPR023346">
    <property type="entry name" value="Lysozyme-like_dom_sf"/>
</dbReference>
<dbReference type="GO" id="GO:0008933">
    <property type="term" value="F:peptidoglycan lytic transglycosylase activity"/>
    <property type="evidence" value="ECO:0007669"/>
    <property type="project" value="TreeGrafter"/>
</dbReference>
<reference evidence="4 5" key="1">
    <citation type="submission" date="2021-03" db="EMBL/GenBank/DDBJ databases">
        <title>Draft genome sequence of Janthinobacterium sp. strain PLB02 isolated from infected primmorphs (Lubomirskia baicalensis).</title>
        <authorList>
            <person name="Chernogor L.I."/>
            <person name="Belikov S.I."/>
            <person name="Petrushin I.S."/>
        </authorList>
    </citation>
    <scope>NUCLEOTIDE SEQUENCE [LARGE SCALE GENOMIC DNA]</scope>
    <source>
        <strain evidence="4 5">PLB02</strain>
    </source>
</reference>
<protein>
    <submittedName>
        <fullName evidence="4">Lytic murein transglycosylase B</fullName>
    </submittedName>
</protein>
<name>A0AAJ4MV69_9BURK</name>
<dbReference type="CDD" id="cd13399">
    <property type="entry name" value="Slt35-like"/>
    <property type="match status" value="1"/>
</dbReference>
<dbReference type="Pfam" id="PF13406">
    <property type="entry name" value="SLT_2"/>
    <property type="match status" value="1"/>
</dbReference>
<evidence type="ECO:0000256" key="2">
    <source>
        <dbReference type="SAM" id="SignalP"/>
    </source>
</evidence>
<gene>
    <name evidence="4" type="primary">mltB</name>
    <name evidence="4" type="ORF">J3P46_07895</name>
</gene>
<feature type="active site" evidence="1">
    <location>
        <position position="176"/>
    </location>
</feature>
<feature type="domain" description="Transglycosylase SLT" evidence="3">
    <location>
        <begin position="80"/>
        <end position="381"/>
    </location>
</feature>
<feature type="chain" id="PRO_5042615537" evidence="2">
    <location>
        <begin position="29"/>
        <end position="390"/>
    </location>
</feature>
<dbReference type="FunFam" id="1.10.8.350:FF:000001">
    <property type="entry name" value="Lytic murein transglycosylase B"/>
    <property type="match status" value="1"/>
</dbReference>
<proteinExistence type="predicted"/>
<organism evidence="4 5">
    <name type="scientific">Janthinobacterium lividum</name>
    <dbReference type="NCBI Taxonomy" id="29581"/>
    <lineage>
        <taxon>Bacteria</taxon>
        <taxon>Pseudomonadati</taxon>
        <taxon>Pseudomonadota</taxon>
        <taxon>Betaproteobacteria</taxon>
        <taxon>Burkholderiales</taxon>
        <taxon>Oxalobacteraceae</taxon>
        <taxon>Janthinobacterium</taxon>
    </lineage>
</organism>
<dbReference type="Proteomes" id="UP000662821">
    <property type="component" value="Chromosome"/>
</dbReference>